<keyword evidence="3" id="KW-0012">Acyltransferase</keyword>
<accession>A0A1W2E9E6</accession>
<dbReference type="Proteomes" id="UP000192418">
    <property type="component" value="Unassembled WGS sequence"/>
</dbReference>
<evidence type="ECO:0000313" key="5">
    <source>
        <dbReference type="Proteomes" id="UP000192418"/>
    </source>
</evidence>
<keyword evidence="1" id="KW-0056">Arginine metabolism</keyword>
<organism evidence="4 5">
    <name type="scientific">Desulfocicer vacuolatum DSM 3385</name>
    <dbReference type="NCBI Taxonomy" id="1121400"/>
    <lineage>
        <taxon>Bacteria</taxon>
        <taxon>Pseudomonadati</taxon>
        <taxon>Thermodesulfobacteriota</taxon>
        <taxon>Desulfobacteria</taxon>
        <taxon>Desulfobacterales</taxon>
        <taxon>Desulfobacteraceae</taxon>
        <taxon>Desulfocicer</taxon>
    </lineage>
</organism>
<dbReference type="GO" id="GO:0006527">
    <property type="term" value="P:L-arginine catabolic process"/>
    <property type="evidence" value="ECO:0007669"/>
    <property type="project" value="InterPro"/>
</dbReference>
<dbReference type="InterPro" id="IPR016181">
    <property type="entry name" value="Acyl_CoA_acyltransferase"/>
</dbReference>
<proteinExistence type="predicted"/>
<dbReference type="Pfam" id="PF04958">
    <property type="entry name" value="AstA"/>
    <property type="match status" value="1"/>
</dbReference>
<evidence type="ECO:0000256" key="1">
    <source>
        <dbReference type="ARBA" id="ARBA00022503"/>
    </source>
</evidence>
<dbReference type="RefSeq" id="WP_084071386.1">
    <property type="nucleotide sequence ID" value="NZ_FWXY01000027.1"/>
</dbReference>
<gene>
    <name evidence="4" type="ORF">SAMN02746065_12713</name>
</gene>
<dbReference type="InterPro" id="IPR007041">
    <property type="entry name" value="Arg_succinylTrfase_AstA/AruG"/>
</dbReference>
<dbReference type="STRING" id="1121400.SAMN02746065_12713"/>
<evidence type="ECO:0000313" key="4">
    <source>
        <dbReference type="EMBL" id="SMD06285.1"/>
    </source>
</evidence>
<keyword evidence="2 4" id="KW-0808">Transferase</keyword>
<sequence>MTKKNRFIVRSAEEKDLQDLYELAQQASLVSLPPDKPVLNQLIQSSILSFKDQMPFEDAVFVFVLEDLSRKKVIGESLVHSSCASEAHPYYYFKLREKVQKSSDLKIKINHQVLRLSSEIGGVSMCGGLILDRKFHSHPEKLGSVIALTRFLYMGMFKEKFNPKVLSEVVAPLSKNGRNPFWDAVGQPFTGIDFNRFMELNRQGNMNFTGQLFPREDIYLCLMDESVRPSEERLRETVGKLAKRIIEKVGFRYLNRIHFHGGPILGVNLDEIRLIKNGSYFQAIGDDNFPASTQMAFVGTFKHDRFTGGHFPVILRGKNAWLDRSVLRVLNIEEKESIFVCLADACEKND</sequence>
<dbReference type="SUPFAM" id="SSF55729">
    <property type="entry name" value="Acyl-CoA N-acyltransferases (Nat)"/>
    <property type="match status" value="1"/>
</dbReference>
<dbReference type="AlphaFoldDB" id="A0A1W2E9E6"/>
<dbReference type="EMBL" id="FWXY01000027">
    <property type="protein sequence ID" value="SMD06285.1"/>
    <property type="molecule type" value="Genomic_DNA"/>
</dbReference>
<name>A0A1W2E9E6_9BACT</name>
<dbReference type="OrthoDB" id="21121at2"/>
<dbReference type="PANTHER" id="PTHR30420:SF1">
    <property type="entry name" value="ARGININE N-SUCCINYLTRANSFERASE"/>
    <property type="match status" value="1"/>
</dbReference>
<dbReference type="PANTHER" id="PTHR30420">
    <property type="entry name" value="N-SUCCINYLARGININE DIHYDROLASE"/>
    <property type="match status" value="1"/>
</dbReference>
<evidence type="ECO:0000256" key="2">
    <source>
        <dbReference type="ARBA" id="ARBA00022679"/>
    </source>
</evidence>
<dbReference type="GO" id="GO:0008791">
    <property type="term" value="F:arginine N-succinyltransferase activity"/>
    <property type="evidence" value="ECO:0007669"/>
    <property type="project" value="InterPro"/>
</dbReference>
<evidence type="ECO:0000256" key="3">
    <source>
        <dbReference type="ARBA" id="ARBA00023315"/>
    </source>
</evidence>
<protein>
    <submittedName>
        <fullName evidence="4">Arginine succinyltransferase</fullName>
    </submittedName>
</protein>
<keyword evidence="5" id="KW-1185">Reference proteome</keyword>
<reference evidence="4 5" key="1">
    <citation type="submission" date="2017-04" db="EMBL/GenBank/DDBJ databases">
        <authorList>
            <person name="Afonso C.L."/>
            <person name="Miller P.J."/>
            <person name="Scott M.A."/>
            <person name="Spackman E."/>
            <person name="Goraichik I."/>
            <person name="Dimitrov K.M."/>
            <person name="Suarez D.L."/>
            <person name="Swayne D.E."/>
        </authorList>
    </citation>
    <scope>NUCLEOTIDE SEQUENCE [LARGE SCALE GENOMIC DNA]</scope>
    <source>
        <strain evidence="4 5">DSM 3385</strain>
    </source>
</reference>